<accession>A0A641APN8</accession>
<name>A0A641APN8_9ACTN</name>
<sequence length="180" mass="18942">MVAYDDGAVVVDHLTRTADRHGTFERNAEQHAAVLRSLGDVDARVGEVPGEYCPGEFSVNVGGRVKVVGSAQRITGTGALFSTVVQVVVDDHVREVIRDVSAALGYELRESTIAGLADVAPGVTPQQVATALADDYRRRLDGVDTEHDPAALAHAAAAASEPVTDLPLDVDAWARAHPLA</sequence>
<comment type="caution">
    <text evidence="1">The sequence shown here is derived from an EMBL/GenBank/DDBJ whole genome shotgun (WGS) entry which is preliminary data.</text>
</comment>
<keyword evidence="2" id="KW-1185">Reference proteome</keyword>
<dbReference type="OrthoDB" id="5243608at2"/>
<dbReference type="Gene3D" id="3.30.930.10">
    <property type="entry name" value="Bira Bifunctional Protein, Domain 2"/>
    <property type="match status" value="1"/>
</dbReference>
<dbReference type="SUPFAM" id="SSF55681">
    <property type="entry name" value="Class II aaRS and biotin synthetases"/>
    <property type="match status" value="1"/>
</dbReference>
<proteinExistence type="predicted"/>
<dbReference type="Proteomes" id="UP001515100">
    <property type="component" value="Unassembled WGS sequence"/>
</dbReference>
<gene>
    <name evidence="1" type="ORF">ESP62_002345</name>
</gene>
<evidence type="ECO:0008006" key="3">
    <source>
        <dbReference type="Google" id="ProtNLM"/>
    </source>
</evidence>
<dbReference type="EMBL" id="SDPP02000001">
    <property type="protein sequence ID" value="KAA1380066.1"/>
    <property type="molecule type" value="Genomic_DNA"/>
</dbReference>
<protein>
    <recommendedName>
        <fullName evidence="3">Lipoate--protein ligase family protein</fullName>
    </recommendedName>
</protein>
<organism evidence="1 2">
    <name type="scientific">Aeromicrobium fastidiosum</name>
    <dbReference type="NCBI Taxonomy" id="52699"/>
    <lineage>
        <taxon>Bacteria</taxon>
        <taxon>Bacillati</taxon>
        <taxon>Actinomycetota</taxon>
        <taxon>Actinomycetes</taxon>
        <taxon>Propionibacteriales</taxon>
        <taxon>Nocardioidaceae</taxon>
        <taxon>Aeromicrobium</taxon>
    </lineage>
</organism>
<dbReference type="InterPro" id="IPR045864">
    <property type="entry name" value="aa-tRNA-synth_II/BPL/LPL"/>
</dbReference>
<dbReference type="AlphaFoldDB" id="A0A641APN8"/>
<reference evidence="1" key="1">
    <citation type="submission" date="2019-09" db="EMBL/GenBank/DDBJ databases">
        <authorList>
            <person name="Li J."/>
        </authorList>
    </citation>
    <scope>NUCLEOTIDE SEQUENCE [LARGE SCALE GENOMIC DNA]</scope>
    <source>
        <strain evidence="1">NRBC 14897</strain>
    </source>
</reference>
<evidence type="ECO:0000313" key="1">
    <source>
        <dbReference type="EMBL" id="KAA1380066.1"/>
    </source>
</evidence>
<evidence type="ECO:0000313" key="2">
    <source>
        <dbReference type="Proteomes" id="UP001515100"/>
    </source>
</evidence>